<dbReference type="Pfam" id="PF02133">
    <property type="entry name" value="Transp_cyt_pur"/>
    <property type="match status" value="1"/>
</dbReference>
<dbReference type="RefSeq" id="WP_167378437.1">
    <property type="nucleotide sequence ID" value="NZ_FPBH01000015.1"/>
</dbReference>
<evidence type="ECO:0000256" key="1">
    <source>
        <dbReference type="ARBA" id="ARBA00004141"/>
    </source>
</evidence>
<evidence type="ECO:0000256" key="2">
    <source>
        <dbReference type="ARBA" id="ARBA00008974"/>
    </source>
</evidence>
<evidence type="ECO:0000256" key="6">
    <source>
        <dbReference type="SAM" id="Phobius"/>
    </source>
</evidence>
<dbReference type="InterPro" id="IPR030191">
    <property type="entry name" value="CodB"/>
</dbReference>
<feature type="transmembrane region" description="Helical" evidence="6">
    <location>
        <begin position="444"/>
        <end position="464"/>
    </location>
</feature>
<comment type="subcellular location">
    <subcellularLocation>
        <location evidence="1">Membrane</location>
        <topology evidence="1">Multi-pass membrane protein</topology>
    </subcellularLocation>
</comment>
<sequence>MTESNQSHASDVEQEALSGRLPVLASERLYESYGSFMWTCCTFSAATWAFLIGGFLPYVGDWRLGVIGYVIGLIIGMVIVSLASGMPSYKYGTDIIDTAKPSFGYRGIVIPLFGVLATQIGWSYVVEALTSRGAANIAATVTGTDVTGGAHEKLVIVVALALLLVVWLLACKGPKLFERLNGYIGPLHMAITVMMFGILIHKFGVHSLWVNQLPSDKMLTHDRTSGLALAVEFGMSNAMGWWSVMGGLTRLVKRRTHIMGPSIIGIGLMGAAFVSSVAALAAISAGTYDPTVWMISLAGPILGSATMAVVLSANLATMVVMIYLAGVSIQQVKILSKIKWELLLALMLLPGIYFAFKTEWLLSAVMSWLSYNGVMFVGVTGITFVDYFFLRKEHLDPAHFFATTGSKYEFWGGVNWIAVAITGLSTWGYLLLYNPVTSETYGPFKYLGATLPMVILSGLAYFIAAKLILIPLSKGAYTGEWKTSRATLSQKPEIDAVTVAL</sequence>
<dbReference type="Gene3D" id="1.10.4160.10">
    <property type="entry name" value="Hydantoin permease"/>
    <property type="match status" value="1"/>
</dbReference>
<organism evidence="7 8">
    <name type="scientific">Paraburkholderia aspalathi</name>
    <dbReference type="NCBI Taxonomy" id="1324617"/>
    <lineage>
        <taxon>Bacteria</taxon>
        <taxon>Pseudomonadati</taxon>
        <taxon>Pseudomonadota</taxon>
        <taxon>Betaproteobacteria</taxon>
        <taxon>Burkholderiales</taxon>
        <taxon>Burkholderiaceae</taxon>
        <taxon>Paraburkholderia</taxon>
    </lineage>
</organism>
<feature type="transmembrane region" description="Helical" evidence="6">
    <location>
        <begin position="224"/>
        <end position="242"/>
    </location>
</feature>
<gene>
    <name evidence="7" type="ORF">SAMN05192563_101597</name>
</gene>
<feature type="transmembrane region" description="Helical" evidence="6">
    <location>
        <begin position="263"/>
        <end position="285"/>
    </location>
</feature>
<reference evidence="7 8" key="1">
    <citation type="submission" date="2016-10" db="EMBL/GenBank/DDBJ databases">
        <authorList>
            <person name="de Groot N.N."/>
        </authorList>
    </citation>
    <scope>NUCLEOTIDE SEQUENCE [LARGE SCALE GENOMIC DNA]</scope>
    <source>
        <strain evidence="7 8">LMG 27731</strain>
    </source>
</reference>
<dbReference type="PANTHER" id="PTHR30569:SF0">
    <property type="entry name" value="CYTOSINE PERMEASE"/>
    <property type="match status" value="1"/>
</dbReference>
<dbReference type="Proteomes" id="UP000198844">
    <property type="component" value="Unassembled WGS sequence"/>
</dbReference>
<evidence type="ECO:0000256" key="3">
    <source>
        <dbReference type="ARBA" id="ARBA00022692"/>
    </source>
</evidence>
<feature type="transmembrane region" description="Helical" evidence="6">
    <location>
        <begin position="103"/>
        <end position="122"/>
    </location>
</feature>
<dbReference type="EMBL" id="FPBH01000015">
    <property type="protein sequence ID" value="SFU20774.1"/>
    <property type="molecule type" value="Genomic_DNA"/>
</dbReference>
<protein>
    <submittedName>
        <fullName evidence="7">Purine-cytosine permease</fullName>
    </submittedName>
</protein>
<feature type="transmembrane region" description="Helical" evidence="6">
    <location>
        <begin position="36"/>
        <end position="56"/>
    </location>
</feature>
<proteinExistence type="inferred from homology"/>
<dbReference type="PANTHER" id="PTHR30569">
    <property type="entry name" value="CYTOSINE TRANSPORTER CODB"/>
    <property type="match status" value="1"/>
</dbReference>
<evidence type="ECO:0000256" key="5">
    <source>
        <dbReference type="ARBA" id="ARBA00023136"/>
    </source>
</evidence>
<feature type="transmembrane region" description="Helical" evidence="6">
    <location>
        <begin position="154"/>
        <end position="171"/>
    </location>
</feature>
<feature type="transmembrane region" description="Helical" evidence="6">
    <location>
        <begin position="183"/>
        <end position="204"/>
    </location>
</feature>
<keyword evidence="4 6" id="KW-1133">Transmembrane helix</keyword>
<feature type="transmembrane region" description="Helical" evidence="6">
    <location>
        <begin position="305"/>
        <end position="326"/>
    </location>
</feature>
<dbReference type="AlphaFoldDB" id="A0A1I7EA13"/>
<accession>A0A1I7EA13</accession>
<dbReference type="GO" id="GO:0015209">
    <property type="term" value="F:cytosine transmembrane transporter activity"/>
    <property type="evidence" value="ECO:0007669"/>
    <property type="project" value="InterPro"/>
</dbReference>
<feature type="transmembrane region" description="Helical" evidence="6">
    <location>
        <begin position="368"/>
        <end position="389"/>
    </location>
</feature>
<evidence type="ECO:0000256" key="4">
    <source>
        <dbReference type="ARBA" id="ARBA00022989"/>
    </source>
</evidence>
<evidence type="ECO:0000313" key="7">
    <source>
        <dbReference type="EMBL" id="SFU20774.1"/>
    </source>
</evidence>
<keyword evidence="5 6" id="KW-0472">Membrane</keyword>
<dbReference type="GO" id="GO:0005886">
    <property type="term" value="C:plasma membrane"/>
    <property type="evidence" value="ECO:0007669"/>
    <property type="project" value="TreeGrafter"/>
</dbReference>
<name>A0A1I7EA13_9BURK</name>
<evidence type="ECO:0000313" key="8">
    <source>
        <dbReference type="Proteomes" id="UP000198844"/>
    </source>
</evidence>
<keyword evidence="3 6" id="KW-0812">Transmembrane</keyword>
<comment type="similarity">
    <text evidence="2">Belongs to the purine-cytosine permease (2.A.39) family.</text>
</comment>
<dbReference type="InterPro" id="IPR001248">
    <property type="entry name" value="Pur-cyt_permease"/>
</dbReference>
<feature type="transmembrane region" description="Helical" evidence="6">
    <location>
        <begin position="410"/>
        <end position="432"/>
    </location>
</feature>
<feature type="transmembrane region" description="Helical" evidence="6">
    <location>
        <begin position="338"/>
        <end position="356"/>
    </location>
</feature>
<feature type="transmembrane region" description="Helical" evidence="6">
    <location>
        <begin position="62"/>
        <end position="83"/>
    </location>
</feature>